<reference evidence="11 12" key="1">
    <citation type="submission" date="2018-08" db="EMBL/GenBank/DDBJ databases">
        <title>A genome reference for cultivated species of the human gut microbiota.</title>
        <authorList>
            <person name="Zou Y."/>
            <person name="Xue W."/>
            <person name="Luo G."/>
        </authorList>
    </citation>
    <scope>NUCLEOTIDE SEQUENCE [LARGE SCALE GENOMIC DNA]</scope>
    <source>
        <strain evidence="11 12">AM30-5LB</strain>
    </source>
</reference>
<proteinExistence type="inferred from homology"/>
<dbReference type="PANTHER" id="PTHR30425:SF2">
    <property type="entry name" value="ABC TRANSPORTER PERMEASE PROTEIN YQGH-RELATED"/>
    <property type="match status" value="1"/>
</dbReference>
<feature type="transmembrane region" description="Helical" evidence="8">
    <location>
        <begin position="160"/>
        <end position="183"/>
    </location>
</feature>
<dbReference type="SUPFAM" id="SSF161098">
    <property type="entry name" value="MetI-like"/>
    <property type="match status" value="1"/>
</dbReference>
<sequence length="303" mass="31832">MAKQMPKRNLEKVGFGVTGACVALVTLLVLALIVMVAQKGLSTFFKDGVDLVGFFTGTDWSLANIDPETGLPQTGALPLIVTSFAVTLLSTAIALPIAIGSAIFAVEIRPDFGKKIFQPLVELLVGIPSVVFGLIGFHVVVAACKAVFGTQTGMGILPGAVVLAIMILPTVTTLSMDALRAVPDGYRQGSLALGYTRWQTIRHVVIKSAMPSLMTAVILGMTRAFGETLAVRMVIGGAEVMPLSLLSPASTITTTLTTSMAIYADGSVQKDVLWSLGLLLMGMSLIFILIIHMIGKKGAKSRG</sequence>
<comment type="subcellular location">
    <subcellularLocation>
        <location evidence="1 8">Cell membrane</location>
        <topology evidence="1 8">Multi-pass membrane protein</topology>
    </subcellularLocation>
</comment>
<dbReference type="InterPro" id="IPR000515">
    <property type="entry name" value="MetI-like"/>
</dbReference>
<protein>
    <recommendedName>
        <fullName evidence="9">Phosphate transport system permease protein</fullName>
    </recommendedName>
</protein>
<evidence type="ECO:0000256" key="4">
    <source>
        <dbReference type="ARBA" id="ARBA00022475"/>
    </source>
</evidence>
<evidence type="ECO:0000313" key="12">
    <source>
        <dbReference type="Proteomes" id="UP000286050"/>
    </source>
</evidence>
<dbReference type="PANTHER" id="PTHR30425">
    <property type="entry name" value="PHOSPHATE TRANSPORT SYSTEM PERMEASE PROTEIN PST"/>
    <property type="match status" value="1"/>
</dbReference>
<comment type="caution">
    <text evidence="11">The sequence shown here is derived from an EMBL/GenBank/DDBJ whole genome shotgun (WGS) entry which is preliminary data.</text>
</comment>
<dbReference type="PROSITE" id="PS50928">
    <property type="entry name" value="ABC_TM1"/>
    <property type="match status" value="1"/>
</dbReference>
<keyword evidence="5 8" id="KW-0812">Transmembrane</keyword>
<feature type="transmembrane region" description="Helical" evidence="8">
    <location>
        <begin position="12"/>
        <end position="37"/>
    </location>
</feature>
<dbReference type="AlphaFoldDB" id="A0A414G087"/>
<dbReference type="RefSeq" id="WP_118271377.1">
    <property type="nucleotide sequence ID" value="NZ_DAWEOE010000072.1"/>
</dbReference>
<evidence type="ECO:0000256" key="8">
    <source>
        <dbReference type="RuleBase" id="RU363032"/>
    </source>
</evidence>
<evidence type="ECO:0000256" key="2">
    <source>
        <dbReference type="ARBA" id="ARBA00007069"/>
    </source>
</evidence>
<dbReference type="NCBIfam" id="TIGR02138">
    <property type="entry name" value="phosphate_pstC"/>
    <property type="match status" value="1"/>
</dbReference>
<dbReference type="Pfam" id="PF00528">
    <property type="entry name" value="BPD_transp_1"/>
    <property type="match status" value="1"/>
</dbReference>
<evidence type="ECO:0000259" key="10">
    <source>
        <dbReference type="PROSITE" id="PS50928"/>
    </source>
</evidence>
<evidence type="ECO:0000313" key="11">
    <source>
        <dbReference type="EMBL" id="RHD57616.1"/>
    </source>
</evidence>
<evidence type="ECO:0000256" key="6">
    <source>
        <dbReference type="ARBA" id="ARBA00022989"/>
    </source>
</evidence>
<keyword evidence="3 8" id="KW-0813">Transport</keyword>
<evidence type="ECO:0000256" key="5">
    <source>
        <dbReference type="ARBA" id="ARBA00022692"/>
    </source>
</evidence>
<comment type="similarity">
    <text evidence="2 9">Belongs to the binding-protein-dependent transport system permease family. CysTW subfamily.</text>
</comment>
<dbReference type="Proteomes" id="UP000286050">
    <property type="component" value="Unassembled WGS sequence"/>
</dbReference>
<dbReference type="InterPro" id="IPR051124">
    <property type="entry name" value="Phosphate_Transport_Permease"/>
</dbReference>
<dbReference type="EMBL" id="QSJI01000001">
    <property type="protein sequence ID" value="RHD57616.1"/>
    <property type="molecule type" value="Genomic_DNA"/>
</dbReference>
<organism evidence="11 12">
    <name type="scientific">Collinsella intestinalis</name>
    <dbReference type="NCBI Taxonomy" id="147207"/>
    <lineage>
        <taxon>Bacteria</taxon>
        <taxon>Bacillati</taxon>
        <taxon>Actinomycetota</taxon>
        <taxon>Coriobacteriia</taxon>
        <taxon>Coriobacteriales</taxon>
        <taxon>Coriobacteriaceae</taxon>
        <taxon>Collinsella</taxon>
    </lineage>
</organism>
<dbReference type="GO" id="GO:0005315">
    <property type="term" value="F:phosphate transmembrane transporter activity"/>
    <property type="evidence" value="ECO:0007669"/>
    <property type="project" value="InterPro"/>
</dbReference>
<keyword evidence="9" id="KW-0592">Phosphate transport</keyword>
<evidence type="ECO:0000256" key="1">
    <source>
        <dbReference type="ARBA" id="ARBA00004651"/>
    </source>
</evidence>
<feature type="transmembrane region" description="Helical" evidence="8">
    <location>
        <begin position="79"/>
        <end position="108"/>
    </location>
</feature>
<feature type="domain" description="ABC transmembrane type-1" evidence="10">
    <location>
        <begin position="80"/>
        <end position="291"/>
    </location>
</feature>
<dbReference type="Gene3D" id="1.10.3720.10">
    <property type="entry name" value="MetI-like"/>
    <property type="match status" value="1"/>
</dbReference>
<dbReference type="GO" id="GO:0005886">
    <property type="term" value="C:plasma membrane"/>
    <property type="evidence" value="ECO:0007669"/>
    <property type="project" value="UniProtKB-SubCell"/>
</dbReference>
<dbReference type="CDD" id="cd06261">
    <property type="entry name" value="TM_PBP2"/>
    <property type="match status" value="1"/>
</dbReference>
<keyword evidence="4 9" id="KW-1003">Cell membrane</keyword>
<gene>
    <name evidence="11" type="primary">pstC</name>
    <name evidence="11" type="ORF">DW787_01910</name>
</gene>
<dbReference type="InterPro" id="IPR011864">
    <property type="entry name" value="Phosphate_PstC"/>
</dbReference>
<keyword evidence="6 8" id="KW-1133">Transmembrane helix</keyword>
<evidence type="ECO:0000256" key="3">
    <source>
        <dbReference type="ARBA" id="ARBA00022448"/>
    </source>
</evidence>
<accession>A0A414G087</accession>
<evidence type="ECO:0000256" key="7">
    <source>
        <dbReference type="ARBA" id="ARBA00023136"/>
    </source>
</evidence>
<feature type="transmembrane region" description="Helical" evidence="8">
    <location>
        <begin position="272"/>
        <end position="294"/>
    </location>
</feature>
<dbReference type="GO" id="GO:0006817">
    <property type="term" value="P:phosphate ion transport"/>
    <property type="evidence" value="ECO:0007669"/>
    <property type="project" value="UniProtKB-KW"/>
</dbReference>
<keyword evidence="7 8" id="KW-0472">Membrane</keyword>
<dbReference type="InterPro" id="IPR035906">
    <property type="entry name" value="MetI-like_sf"/>
</dbReference>
<name>A0A414G087_9ACTN</name>
<comment type="function">
    <text evidence="9">Part of the binding-protein-dependent transport system for phosphate; probably responsible for the translocation of the substrate across the membrane.</text>
</comment>
<evidence type="ECO:0000256" key="9">
    <source>
        <dbReference type="RuleBase" id="RU363054"/>
    </source>
</evidence>
<feature type="transmembrane region" description="Helical" evidence="8">
    <location>
        <begin position="120"/>
        <end position="148"/>
    </location>
</feature>
<feature type="transmembrane region" description="Helical" evidence="8">
    <location>
        <begin position="204"/>
        <end position="225"/>
    </location>
</feature>